<feature type="non-terminal residue" evidence="1">
    <location>
        <position position="1"/>
    </location>
</feature>
<evidence type="ECO:0000313" key="2">
    <source>
        <dbReference type="Proteomes" id="UP000000311"/>
    </source>
</evidence>
<accession>E2AVS3</accession>
<dbReference type="Proteomes" id="UP000000311">
    <property type="component" value="Unassembled WGS sequence"/>
</dbReference>
<dbReference type="AlphaFoldDB" id="E2AVS3"/>
<evidence type="ECO:0008006" key="3">
    <source>
        <dbReference type="Google" id="ProtNLM"/>
    </source>
</evidence>
<protein>
    <recommendedName>
        <fullName evidence="3">Reverse transcriptase domain-containing protein</fullName>
    </recommendedName>
</protein>
<dbReference type="EMBL" id="GL443198">
    <property type="protein sequence ID" value="EFN62466.1"/>
    <property type="molecule type" value="Genomic_DNA"/>
</dbReference>
<gene>
    <name evidence="1" type="ORF">EAG_00055</name>
</gene>
<reference evidence="1 2" key="1">
    <citation type="journal article" date="2010" name="Science">
        <title>Genomic comparison of the ants Camponotus floridanus and Harpegnathos saltator.</title>
        <authorList>
            <person name="Bonasio R."/>
            <person name="Zhang G."/>
            <person name="Ye C."/>
            <person name="Mutti N.S."/>
            <person name="Fang X."/>
            <person name="Qin N."/>
            <person name="Donahue G."/>
            <person name="Yang P."/>
            <person name="Li Q."/>
            <person name="Li C."/>
            <person name="Zhang P."/>
            <person name="Huang Z."/>
            <person name="Berger S.L."/>
            <person name="Reinberg D."/>
            <person name="Wang J."/>
            <person name="Liebig J."/>
        </authorList>
    </citation>
    <scope>NUCLEOTIDE SEQUENCE [LARGE SCALE GENOMIC DNA]</scope>
    <source>
        <strain evidence="2">C129</strain>
    </source>
</reference>
<sequence>LNSINFIPPLYFRYVDDIITACPSNFTDHILSIFNSFNSRLQFTLEIENNKSLNFLDITIISDNNRLYFDWYHKP</sequence>
<keyword evidence="2" id="KW-1185">Reference proteome</keyword>
<evidence type="ECO:0000313" key="1">
    <source>
        <dbReference type="EMBL" id="EFN62466.1"/>
    </source>
</evidence>
<name>E2AVS3_CAMFO</name>
<organism evidence="2">
    <name type="scientific">Camponotus floridanus</name>
    <name type="common">Florida carpenter ant</name>
    <dbReference type="NCBI Taxonomy" id="104421"/>
    <lineage>
        <taxon>Eukaryota</taxon>
        <taxon>Metazoa</taxon>
        <taxon>Ecdysozoa</taxon>
        <taxon>Arthropoda</taxon>
        <taxon>Hexapoda</taxon>
        <taxon>Insecta</taxon>
        <taxon>Pterygota</taxon>
        <taxon>Neoptera</taxon>
        <taxon>Endopterygota</taxon>
        <taxon>Hymenoptera</taxon>
        <taxon>Apocrita</taxon>
        <taxon>Aculeata</taxon>
        <taxon>Formicoidea</taxon>
        <taxon>Formicidae</taxon>
        <taxon>Formicinae</taxon>
        <taxon>Camponotus</taxon>
    </lineage>
</organism>
<dbReference type="PANTHER" id="PTHR21301">
    <property type="entry name" value="REVERSE TRANSCRIPTASE"/>
    <property type="match status" value="1"/>
</dbReference>
<feature type="non-terminal residue" evidence="1">
    <location>
        <position position="75"/>
    </location>
</feature>
<dbReference type="InParanoid" id="E2AVS3"/>
<dbReference type="OrthoDB" id="7551835at2759"/>
<dbReference type="PANTHER" id="PTHR21301:SF10">
    <property type="entry name" value="REVERSE TRANSCRIPTASE DOMAIN-CONTAINING PROTEIN"/>
    <property type="match status" value="1"/>
</dbReference>
<proteinExistence type="predicted"/>